<dbReference type="SMART" id="SM00912">
    <property type="entry name" value="Haemagg_act"/>
    <property type="match status" value="1"/>
</dbReference>
<dbReference type="InterPro" id="IPR050909">
    <property type="entry name" value="Bact_Autotransporter_VF"/>
</dbReference>
<accession>A0ABS8KLK5</accession>
<gene>
    <name evidence="3" type="ORF">LJ655_26050</name>
</gene>
<feature type="region of interest" description="Disordered" evidence="1">
    <location>
        <begin position="1"/>
        <end position="21"/>
    </location>
</feature>
<protein>
    <submittedName>
        <fullName evidence="3">Filamentous hemagglutinin N-terminal domain-containing protein</fullName>
    </submittedName>
</protein>
<feature type="compositionally biased region" description="Pro residues" evidence="1">
    <location>
        <begin position="1028"/>
        <end position="1040"/>
    </location>
</feature>
<feature type="compositionally biased region" description="Basic residues" evidence="1">
    <location>
        <begin position="1"/>
        <end position="15"/>
    </location>
</feature>
<dbReference type="PANTHER" id="PTHR12338">
    <property type="entry name" value="AUTOTRANSPORTER"/>
    <property type="match status" value="1"/>
</dbReference>
<dbReference type="PANTHER" id="PTHR12338:SF5">
    <property type="entry name" value="ANTIGEN 43-RELATED"/>
    <property type="match status" value="1"/>
</dbReference>
<reference evidence="3 4" key="1">
    <citation type="submission" date="2021-11" db="EMBL/GenBank/DDBJ databases">
        <authorList>
            <person name="Oh E.-T."/>
            <person name="Kim S.-B."/>
        </authorList>
    </citation>
    <scope>NUCLEOTIDE SEQUENCE [LARGE SCALE GENOMIC DNA]</scope>
    <source>
        <strain evidence="3 4">MMS20-SJTN17</strain>
    </source>
</reference>
<feature type="region of interest" description="Disordered" evidence="1">
    <location>
        <begin position="1027"/>
        <end position="1053"/>
    </location>
</feature>
<dbReference type="SUPFAM" id="SSF51126">
    <property type="entry name" value="Pectin lyase-like"/>
    <property type="match status" value="1"/>
</dbReference>
<dbReference type="EMBL" id="JAJITC010000018">
    <property type="protein sequence ID" value="MCC8405284.1"/>
    <property type="molecule type" value="Genomic_DNA"/>
</dbReference>
<dbReference type="InterPro" id="IPR011050">
    <property type="entry name" value="Pectin_lyase_fold/virulence"/>
</dbReference>
<feature type="region of interest" description="Disordered" evidence="1">
    <location>
        <begin position="1167"/>
        <end position="1193"/>
    </location>
</feature>
<keyword evidence="4" id="KW-1185">Reference proteome</keyword>
<name>A0ABS8KLK5_9BURK</name>
<sequence length="1193" mass="123270">MNMSLRTRRSRRKTAQRPVASVSFSSRPRVRAIVLAVSLALAAGSVAPPVFAADLPTGGAVVSGSANINSAGANMQIDTQGPRTAINWQSFDIGAGNSVAIAQPDAASTTLNRVIGPNNPSQIFGSLTSNGRVVLLNPSGIWFAPGSHISTSSLLAGAGRISDRQAEEFASTGKLDVTLLGNVRNNGVISVQENGTAALLGAQVENHGIIQARNGLAVLATGPEATLDFVGDGLISIAAGNGGNNPADIAGDVSGGVHNTGMIDVGGGVVAMSATRAASHLDSVVSVGGKVIADSVTSHGGVITLGNAEQTTVSGTLSANGTEGGTIRVLGENVALTDTAKLSAEGQSGSGGQIRVGGSFQGLGPEPGSLTTRVDHGAQLRADGAHAGGTVVVWSNGHTVFAGQASAVGGTYGGIVETSGKVLAVTNGARVDTSGGAASGTWLLDPQTIRIVADNVDPGFDLSVFTDPAELAKLADSLDVSASAIVAALKTGDVLILANEQITVDAAIIAPDVGNNGTRPNTLALVATGDVGKYDETMAYKDTGDAYADAKRNASGQVVIRAPILLKDGNLYISATGDVLLVDNAAAHPEADPNMNRAIVDVGKGTIWIDTTMSGSVIQDANTALIGENVAVRGASVLLNSPLNYAGMLAGEALNGVFQYAQSNASGTVNVGTVHAPYGSGESMQGVRARQLAYSGYYDFSAAGNTSNGNYYRFTLDNQGNLFDVMVFEALPYQDINGNTVSGYEDQDSSDYVVTDLKFTDVNHNSWAVTPDSSSPNYAKSAPDGFEIDAYNGTPVVTKKPIGWDANNQIVYSNEDDGWGVSAFGTPGAANAGEIQHDAVNDVSQQLVVSLGTKTDTVDVGIGYLYNEAAWVSGSTGPLYEAGRVHLFNSEQAENGVQLNAYTATLDYKIDDVTRVVGEPNPDFAYAQQPAAGNSLTVQEVDRFVDQQLGQDRFETKVSYDPAPGPDAPAGTYENQITGTLETGEFQSNRYVNELLPGTLTITDVMAPEPEPHVGPLVPPTDVVLTPEPAPTPEPVPEPPSVHEHEPVPDLPPVHELEPAPEVIEHEIEALMQGADVPGSPEVARPDTELCEALESPSSALATHTATPAVARTRYAQLVCKPRSYEPLSVTNDGTASPAEWANQLVGGQQYLTSDGYRTVIPREVRPETVGKRSQEAWIPAAPADTSPGGDAG</sequence>
<dbReference type="InterPro" id="IPR012334">
    <property type="entry name" value="Pectin_lyas_fold"/>
</dbReference>
<comment type="caution">
    <text evidence="3">The sequence shown here is derived from an EMBL/GenBank/DDBJ whole genome shotgun (WGS) entry which is preliminary data.</text>
</comment>
<proteinExistence type="predicted"/>
<evidence type="ECO:0000313" key="3">
    <source>
        <dbReference type="EMBL" id="MCC8405284.1"/>
    </source>
</evidence>
<evidence type="ECO:0000259" key="2">
    <source>
        <dbReference type="SMART" id="SM00912"/>
    </source>
</evidence>
<dbReference type="NCBIfam" id="TIGR01901">
    <property type="entry name" value="adhes_NPXG"/>
    <property type="match status" value="1"/>
</dbReference>
<dbReference type="Proteomes" id="UP001430614">
    <property type="component" value="Unassembled WGS sequence"/>
</dbReference>
<dbReference type="Gene3D" id="2.160.20.10">
    <property type="entry name" value="Single-stranded right-handed beta-helix, Pectin lyase-like"/>
    <property type="match status" value="1"/>
</dbReference>
<evidence type="ECO:0000313" key="4">
    <source>
        <dbReference type="Proteomes" id="UP001430614"/>
    </source>
</evidence>
<organism evidence="3 4">
    <name type="scientific">Paraburkholderia translucens</name>
    <dbReference type="NCBI Taxonomy" id="2886945"/>
    <lineage>
        <taxon>Bacteria</taxon>
        <taxon>Pseudomonadati</taxon>
        <taxon>Pseudomonadota</taxon>
        <taxon>Betaproteobacteria</taxon>
        <taxon>Burkholderiales</taxon>
        <taxon>Burkholderiaceae</taxon>
        <taxon>Paraburkholderia</taxon>
    </lineage>
</organism>
<dbReference type="Pfam" id="PF05860">
    <property type="entry name" value="TPS"/>
    <property type="match status" value="1"/>
</dbReference>
<feature type="compositionally biased region" description="Basic and acidic residues" evidence="1">
    <location>
        <begin position="1041"/>
        <end position="1053"/>
    </location>
</feature>
<dbReference type="InterPro" id="IPR008638">
    <property type="entry name" value="FhaB/CdiA-like_TPS"/>
</dbReference>
<feature type="domain" description="Filamentous haemagglutinin FhaB/tRNA nuclease CdiA-like TPS" evidence="2">
    <location>
        <begin position="52"/>
        <end position="165"/>
    </location>
</feature>
<evidence type="ECO:0000256" key="1">
    <source>
        <dbReference type="SAM" id="MobiDB-lite"/>
    </source>
</evidence>
<dbReference type="RefSeq" id="WP_230564059.1">
    <property type="nucleotide sequence ID" value="NZ_JAJITC010000018.1"/>
</dbReference>